<organism evidence="4 5">
    <name type="scientific">Moraxella nonliquefaciens</name>
    <dbReference type="NCBI Taxonomy" id="478"/>
    <lineage>
        <taxon>Bacteria</taxon>
        <taxon>Pseudomonadati</taxon>
        <taxon>Pseudomonadota</taxon>
        <taxon>Gammaproteobacteria</taxon>
        <taxon>Moraxellales</taxon>
        <taxon>Moraxellaceae</taxon>
        <taxon>Moraxella</taxon>
    </lineage>
</organism>
<feature type="transmembrane region" description="Helical" evidence="2">
    <location>
        <begin position="199"/>
        <end position="221"/>
    </location>
</feature>
<dbReference type="InterPro" id="IPR008900">
    <property type="entry name" value="Zot_N"/>
</dbReference>
<name>A0A1B8PL49_MORNO</name>
<evidence type="ECO:0000313" key="5">
    <source>
        <dbReference type="Proteomes" id="UP000092671"/>
    </source>
</evidence>
<keyword evidence="2" id="KW-0812">Transmembrane</keyword>
<feature type="compositionally biased region" description="Polar residues" evidence="1">
    <location>
        <begin position="372"/>
        <end position="382"/>
    </location>
</feature>
<keyword evidence="2" id="KW-1133">Transmembrane helix</keyword>
<feature type="domain" description="Zona occludens toxin N-terminal" evidence="3">
    <location>
        <begin position="63"/>
        <end position="182"/>
    </location>
</feature>
<sequence length="397" mass="45015">MSKDNGRMKGQGLVLVTGKKGSGKSHFVTKEIKYIVDNFPEHKVYADIDGLNIDGVEKSPENWLDAPKNCTIIYDEAQRLPWADNSNTKINSDERVREMTMIRHENKNIVLITQDPTFIHSALRKLVDVHYHISHPFKDGKPKVFKFFGAVSQIDDKGNYKSQSQEEFTHHLTDDISKLYKSVDDGASHDQKRKIPKKIIYMGIFILILIFTLIPLGIIGIKIVGGFILGAEERGAESIREANEQIGIAPDKMNDDWNNRSAVSGFTDNQPNSRNYVNPELHKKYLLEYTVEVANDPVILPASVVAMNGKCKAYNQYGDLLNIPNKQCLEMLSEVGRIPKRRDTYSRTGDSQASVNDVYSEYRESEFKEDQTQNQQAQSTENLPIERSKTQPTANSF</sequence>
<gene>
    <name evidence="4" type="ORF">A9Z60_06755</name>
</gene>
<protein>
    <recommendedName>
        <fullName evidence="3">Zona occludens toxin N-terminal domain-containing protein</fullName>
    </recommendedName>
</protein>
<dbReference type="EMBL" id="LZDN01000004">
    <property type="protein sequence ID" value="OBX51695.1"/>
    <property type="molecule type" value="Genomic_DNA"/>
</dbReference>
<reference evidence="4 5" key="1">
    <citation type="submission" date="2016-06" db="EMBL/GenBank/DDBJ databases">
        <title>Draft genome of Moraxella nonliquefaciens CCUG 60284.</title>
        <authorList>
            <person name="Salva-Serra F."/>
            <person name="Engstrom-Jakobsson H."/>
            <person name="Thorell K."/>
            <person name="Gonzales-Siles L."/>
            <person name="Karlsson R."/>
            <person name="Boulund F."/>
            <person name="Engstrand L."/>
            <person name="Kristiansson E."/>
            <person name="Moore E."/>
        </authorList>
    </citation>
    <scope>NUCLEOTIDE SEQUENCE [LARGE SCALE GENOMIC DNA]</scope>
    <source>
        <strain evidence="4 5">CCUG 60284</strain>
    </source>
</reference>
<feature type="region of interest" description="Disordered" evidence="1">
    <location>
        <begin position="342"/>
        <end position="397"/>
    </location>
</feature>
<comment type="caution">
    <text evidence="4">The sequence shown here is derived from an EMBL/GenBank/DDBJ whole genome shotgun (WGS) entry which is preliminary data.</text>
</comment>
<dbReference type="OrthoDB" id="8809170at2"/>
<dbReference type="Gene3D" id="3.40.50.300">
    <property type="entry name" value="P-loop containing nucleotide triphosphate hydrolases"/>
    <property type="match status" value="1"/>
</dbReference>
<evidence type="ECO:0000313" key="4">
    <source>
        <dbReference type="EMBL" id="OBX51695.1"/>
    </source>
</evidence>
<keyword evidence="2" id="KW-0472">Membrane</keyword>
<dbReference type="SUPFAM" id="SSF52540">
    <property type="entry name" value="P-loop containing nucleoside triphosphate hydrolases"/>
    <property type="match status" value="1"/>
</dbReference>
<proteinExistence type="predicted"/>
<feature type="compositionally biased region" description="Polar residues" evidence="1">
    <location>
        <begin position="346"/>
        <end position="357"/>
    </location>
</feature>
<evidence type="ECO:0000259" key="3">
    <source>
        <dbReference type="Pfam" id="PF05707"/>
    </source>
</evidence>
<feature type="compositionally biased region" description="Basic and acidic residues" evidence="1">
    <location>
        <begin position="360"/>
        <end position="371"/>
    </location>
</feature>
<evidence type="ECO:0000256" key="1">
    <source>
        <dbReference type="SAM" id="MobiDB-lite"/>
    </source>
</evidence>
<dbReference type="Pfam" id="PF05707">
    <property type="entry name" value="Zot"/>
    <property type="match status" value="1"/>
</dbReference>
<dbReference type="AlphaFoldDB" id="A0A1B8PL49"/>
<dbReference type="Proteomes" id="UP000092671">
    <property type="component" value="Unassembled WGS sequence"/>
</dbReference>
<evidence type="ECO:0000256" key="2">
    <source>
        <dbReference type="SAM" id="Phobius"/>
    </source>
</evidence>
<accession>A0A1B8PL49</accession>
<dbReference type="RefSeq" id="WP_066892296.1">
    <property type="nucleotide sequence ID" value="NZ_LZDN01000004.1"/>
</dbReference>
<dbReference type="InterPro" id="IPR027417">
    <property type="entry name" value="P-loop_NTPase"/>
</dbReference>